<evidence type="ECO:0000313" key="2">
    <source>
        <dbReference type="Proteomes" id="UP001324993"/>
    </source>
</evidence>
<dbReference type="CDD" id="cd00229">
    <property type="entry name" value="SGNH_hydrolase"/>
    <property type="match status" value="1"/>
</dbReference>
<accession>A0ABZ0RJX1</accession>
<organism evidence="1 2">
    <name type="scientific">Coraliomargarita algicola</name>
    <dbReference type="NCBI Taxonomy" id="3092156"/>
    <lineage>
        <taxon>Bacteria</taxon>
        <taxon>Pseudomonadati</taxon>
        <taxon>Verrucomicrobiota</taxon>
        <taxon>Opitutia</taxon>
        <taxon>Puniceicoccales</taxon>
        <taxon>Coraliomargaritaceae</taxon>
        <taxon>Coraliomargarita</taxon>
    </lineage>
</organism>
<protein>
    <submittedName>
        <fullName evidence="1">SGNH/GDSL hydrolase family protein</fullName>
    </submittedName>
</protein>
<keyword evidence="2" id="KW-1185">Reference proteome</keyword>
<name>A0ABZ0RJX1_9BACT</name>
<dbReference type="Gene3D" id="3.40.50.1110">
    <property type="entry name" value="SGNH hydrolase"/>
    <property type="match status" value="1"/>
</dbReference>
<dbReference type="GO" id="GO:0016787">
    <property type="term" value="F:hydrolase activity"/>
    <property type="evidence" value="ECO:0007669"/>
    <property type="project" value="UniProtKB-KW"/>
</dbReference>
<keyword evidence="1" id="KW-0378">Hydrolase</keyword>
<dbReference type="EMBL" id="CP138858">
    <property type="protein sequence ID" value="WPJ95559.1"/>
    <property type="molecule type" value="Genomic_DNA"/>
</dbReference>
<reference evidence="1 2" key="1">
    <citation type="submission" date="2023-11" db="EMBL/GenBank/DDBJ databases">
        <title>Coraliomargarita sp. nov., isolated from marine algae.</title>
        <authorList>
            <person name="Lee J.K."/>
            <person name="Baek J.H."/>
            <person name="Kim J.M."/>
            <person name="Choi D.G."/>
            <person name="Jeon C.O."/>
        </authorList>
    </citation>
    <scope>NUCLEOTIDE SEQUENCE [LARGE SCALE GENOMIC DNA]</scope>
    <source>
        <strain evidence="1 2">J2-16</strain>
    </source>
</reference>
<gene>
    <name evidence="1" type="ORF">SH580_19255</name>
</gene>
<dbReference type="RefSeq" id="WP_319832438.1">
    <property type="nucleotide sequence ID" value="NZ_CP138858.1"/>
</dbReference>
<dbReference type="SUPFAM" id="SSF52266">
    <property type="entry name" value="SGNH hydrolase"/>
    <property type="match status" value="1"/>
</dbReference>
<evidence type="ECO:0000313" key="1">
    <source>
        <dbReference type="EMBL" id="WPJ95559.1"/>
    </source>
</evidence>
<dbReference type="Proteomes" id="UP001324993">
    <property type="component" value="Chromosome"/>
</dbReference>
<sequence>MKTKLITIPLACIITSLWAHRPQPVWELGKQMIAPTLSTGQIHPVQGVIEVDAQNTFAIPVELLGDQETYTIEFDVKRPASAINGHSITLCSNTDTNAQQGLALVYHPPSYNCAWMYINGEKMAILPKLLDDQFNTITLLVKDRELLIFKNGLLLAATDAIRPSERPLRFGGGYTTGKSPQAYQLRNIKLYQDAVFPKGYDRSTEIMLSTSGDQYTMFRAKIKDPSLPRILVVGDSISIAYREYISDYFRDKAYVDYWVGGRWYEPVDLQDKNAKVKRAYRGVLANGPYDVVSWNPMTLHMWNPDNPQSCSVENYPENLTEIVHFLKELAPSTQFFWVRCTPYSTVDANKQRTIDYKRSTRLDTFNQLSDTIMQNQGIPTIDLWAVCEDHPQLSSGDGVHWPKASQLFAETIAKAIEPSLPIKK</sequence>
<proteinExistence type="predicted"/>
<dbReference type="InterPro" id="IPR036514">
    <property type="entry name" value="SGNH_hydro_sf"/>
</dbReference>